<evidence type="ECO:0000313" key="3">
    <source>
        <dbReference type="Proteomes" id="UP000177092"/>
    </source>
</evidence>
<protein>
    <recommendedName>
        <fullName evidence="1">Amine oxidase domain-containing protein</fullName>
    </recommendedName>
</protein>
<evidence type="ECO:0000313" key="2">
    <source>
        <dbReference type="EMBL" id="OGG20684.1"/>
    </source>
</evidence>
<dbReference type="Gene3D" id="3.50.50.60">
    <property type="entry name" value="FAD/NAD(P)-binding domain"/>
    <property type="match status" value="1"/>
</dbReference>
<gene>
    <name evidence="2" type="ORF">A3D03_00040</name>
</gene>
<dbReference type="AlphaFoldDB" id="A0A1F6A7Z6"/>
<dbReference type="PANTHER" id="PTHR42923">
    <property type="entry name" value="PROTOPORPHYRINOGEN OXIDASE"/>
    <property type="match status" value="1"/>
</dbReference>
<proteinExistence type="predicted"/>
<name>A0A1F6A7Z6_9BACT</name>
<comment type="caution">
    <text evidence="2">The sequence shown here is derived from an EMBL/GenBank/DDBJ whole genome shotgun (WGS) entry which is preliminary data.</text>
</comment>
<accession>A0A1F6A7Z6</accession>
<dbReference type="EMBL" id="MFJN01000037">
    <property type="protein sequence ID" value="OGG20684.1"/>
    <property type="molecule type" value="Genomic_DNA"/>
</dbReference>
<dbReference type="STRING" id="1798384.A3D03_00040"/>
<evidence type="ECO:0000259" key="1">
    <source>
        <dbReference type="Pfam" id="PF01593"/>
    </source>
</evidence>
<dbReference type="SUPFAM" id="SSF51905">
    <property type="entry name" value="FAD/NAD(P)-binding domain"/>
    <property type="match status" value="1"/>
</dbReference>
<feature type="domain" description="Amine oxidase" evidence="1">
    <location>
        <begin position="10"/>
        <end position="105"/>
    </location>
</feature>
<dbReference type="Pfam" id="PF01593">
    <property type="entry name" value="Amino_oxidase"/>
    <property type="match status" value="1"/>
</dbReference>
<dbReference type="Proteomes" id="UP000177092">
    <property type="component" value="Unassembled WGS sequence"/>
</dbReference>
<dbReference type="InterPro" id="IPR050464">
    <property type="entry name" value="Zeta_carotene_desat/Oxidored"/>
</dbReference>
<dbReference type="InterPro" id="IPR036188">
    <property type="entry name" value="FAD/NAD-bd_sf"/>
</dbReference>
<dbReference type="PRINTS" id="PR00419">
    <property type="entry name" value="ADXRDTASE"/>
</dbReference>
<dbReference type="GO" id="GO:0016491">
    <property type="term" value="F:oxidoreductase activity"/>
    <property type="evidence" value="ECO:0007669"/>
    <property type="project" value="InterPro"/>
</dbReference>
<reference evidence="2 3" key="1">
    <citation type="journal article" date="2016" name="Nat. Commun.">
        <title>Thousands of microbial genomes shed light on interconnected biogeochemical processes in an aquifer system.</title>
        <authorList>
            <person name="Anantharaman K."/>
            <person name="Brown C.T."/>
            <person name="Hug L.A."/>
            <person name="Sharon I."/>
            <person name="Castelle C.J."/>
            <person name="Probst A.J."/>
            <person name="Thomas B.C."/>
            <person name="Singh A."/>
            <person name="Wilkins M.J."/>
            <person name="Karaoz U."/>
            <person name="Brodie E.L."/>
            <person name="Williams K.H."/>
            <person name="Hubbard S.S."/>
            <person name="Banfield J.F."/>
        </authorList>
    </citation>
    <scope>NUCLEOTIDE SEQUENCE [LARGE SCALE GENOMIC DNA]</scope>
</reference>
<sequence>MKIAIIGAGFTGLAAGLKLSRFHHQIIIFEKNNSLGGLAETFQLPSWQWAVEKHYHHWFTNDKFALNLIKELGLADNLVFPKTETSLFLHDRIYPFNTPGDVLNFTPLTFAERLLTGFITAYLK</sequence>
<organism evidence="2 3">
    <name type="scientific">Candidatus Gottesmanbacteria bacterium RIFCSPHIGHO2_02_FULL_40_13</name>
    <dbReference type="NCBI Taxonomy" id="1798384"/>
    <lineage>
        <taxon>Bacteria</taxon>
        <taxon>Candidatus Gottesmaniibacteriota</taxon>
    </lineage>
</organism>
<dbReference type="InterPro" id="IPR002937">
    <property type="entry name" value="Amino_oxidase"/>
</dbReference>